<dbReference type="EMBL" id="BGZJ01000001">
    <property type="protein sequence ID" value="GBO92785.1"/>
    <property type="molecule type" value="Genomic_DNA"/>
</dbReference>
<comment type="similarity">
    <text evidence="1">Belongs to the 'phage' integrase family.</text>
</comment>
<dbReference type="InterPro" id="IPR013762">
    <property type="entry name" value="Integrase-like_cat_sf"/>
</dbReference>
<dbReference type="InterPro" id="IPR038488">
    <property type="entry name" value="Integrase_DNA-bd_sf"/>
</dbReference>
<evidence type="ECO:0000256" key="3">
    <source>
        <dbReference type="ARBA" id="ARBA00023125"/>
    </source>
</evidence>
<dbReference type="Gene3D" id="3.30.160.390">
    <property type="entry name" value="Integrase, DNA-binding domain"/>
    <property type="match status" value="1"/>
</dbReference>
<dbReference type="PANTHER" id="PTHR30629:SF2">
    <property type="entry name" value="PROPHAGE INTEGRASE INTS-RELATED"/>
    <property type="match status" value="1"/>
</dbReference>
<dbReference type="InterPro" id="IPR025166">
    <property type="entry name" value="Integrase_DNA_bind_dom"/>
</dbReference>
<dbReference type="AlphaFoldDB" id="A0A388S952"/>
<keyword evidence="4" id="KW-0233">DNA recombination</keyword>
<accession>A0A388S952</accession>
<evidence type="ECO:0000256" key="1">
    <source>
        <dbReference type="ARBA" id="ARBA00008857"/>
    </source>
</evidence>
<dbReference type="GO" id="GO:0003677">
    <property type="term" value="F:DNA binding"/>
    <property type="evidence" value="ECO:0007669"/>
    <property type="project" value="UniProtKB-KW"/>
</dbReference>
<reference evidence="6 7" key="1">
    <citation type="journal article" date="2018" name="Int. J. Syst. Evol. Microbiol.">
        <title>Mesosutterella multiformis gen. nov., sp. nov., a member of the family Sutterellaceae and Sutterella megalosphaeroides sp. nov., isolated from human faeces.</title>
        <authorList>
            <person name="Sakamoto M."/>
            <person name="Ikeyama N."/>
            <person name="Kunihiro T."/>
            <person name="Iino T."/>
            <person name="Yuki M."/>
            <person name="Ohkuma M."/>
        </authorList>
    </citation>
    <scope>NUCLEOTIDE SEQUENCE [LARGE SCALE GENOMIC DNA]</scope>
    <source>
        <strain evidence="6 7">4NBBH2</strain>
    </source>
</reference>
<dbReference type="GO" id="GO:0015074">
    <property type="term" value="P:DNA integration"/>
    <property type="evidence" value="ECO:0007669"/>
    <property type="project" value="UniProtKB-KW"/>
</dbReference>
<proteinExistence type="inferred from homology"/>
<dbReference type="InterPro" id="IPR011010">
    <property type="entry name" value="DNA_brk_join_enz"/>
</dbReference>
<dbReference type="SUPFAM" id="SSF56349">
    <property type="entry name" value="DNA breaking-rejoining enzymes"/>
    <property type="match status" value="1"/>
</dbReference>
<comment type="caution">
    <text evidence="6">The sequence shown here is derived from an EMBL/GenBank/DDBJ whole genome shotgun (WGS) entry which is preliminary data.</text>
</comment>
<dbReference type="Pfam" id="PF13356">
    <property type="entry name" value="Arm-DNA-bind_3"/>
    <property type="match status" value="1"/>
</dbReference>
<evidence type="ECO:0000313" key="7">
    <source>
        <dbReference type="Proteomes" id="UP000266091"/>
    </source>
</evidence>
<feature type="domain" description="Integrase DNA-binding" evidence="5">
    <location>
        <begin position="29"/>
        <end position="102"/>
    </location>
</feature>
<dbReference type="RefSeq" id="WP_170135091.1">
    <property type="nucleotide sequence ID" value="NZ_BGZJ01000001.1"/>
</dbReference>
<keyword evidence="2" id="KW-0229">DNA integration</keyword>
<protein>
    <submittedName>
        <fullName evidence="6">Integrase</fullName>
    </submittedName>
</protein>
<evidence type="ECO:0000256" key="2">
    <source>
        <dbReference type="ARBA" id="ARBA00022908"/>
    </source>
</evidence>
<evidence type="ECO:0000256" key="4">
    <source>
        <dbReference type="ARBA" id="ARBA00023172"/>
    </source>
</evidence>
<evidence type="ECO:0000313" key="6">
    <source>
        <dbReference type="EMBL" id="GBO92785.1"/>
    </source>
</evidence>
<dbReference type="InterPro" id="IPR050808">
    <property type="entry name" value="Phage_Integrase"/>
</dbReference>
<gene>
    <name evidence="6" type="ORF">MESMUL_01390</name>
</gene>
<organism evidence="6 7">
    <name type="scientific">Mesosutterella multiformis</name>
    <dbReference type="NCBI Taxonomy" id="2259133"/>
    <lineage>
        <taxon>Bacteria</taxon>
        <taxon>Pseudomonadati</taxon>
        <taxon>Pseudomonadota</taxon>
        <taxon>Betaproteobacteria</taxon>
        <taxon>Burkholderiales</taxon>
        <taxon>Sutterellaceae</taxon>
        <taxon>Mesosutterella</taxon>
    </lineage>
</organism>
<name>A0A388S952_9BURK</name>
<dbReference type="GO" id="GO:0006310">
    <property type="term" value="P:DNA recombination"/>
    <property type="evidence" value="ECO:0007669"/>
    <property type="project" value="UniProtKB-KW"/>
</dbReference>
<evidence type="ECO:0000259" key="5">
    <source>
        <dbReference type="Pfam" id="PF13356"/>
    </source>
</evidence>
<dbReference type="Gene3D" id="1.10.150.130">
    <property type="match status" value="1"/>
</dbReference>
<dbReference type="Gene3D" id="1.10.443.10">
    <property type="entry name" value="Intergrase catalytic core"/>
    <property type="match status" value="1"/>
</dbReference>
<sequence>MRTARVLTPLEVRQKSEAIGEHNVGGVAGTLLLVVRKTQAGEISRAWKFVIRTGGTKQTFGLGRYTYKQQVGAVTLAEAREKAQKIREDILEGRDPRAEVSQEVKNDKPTEHTLDELFPKYFAYCEKMDLWKSPKMLPDYERLYRLHLSPGLGGKGVNEVTPAAIAQVLTPLLIKSPSTGKKAQHLLSPFFRWCLRLENSYRSPALGNPATSEVLKDRLPKAGQCKATTHHPMCHLEDLPRFVRLLVESGRVNDVGGMACLFILLTASRQGNVIKNSRAGAKCHAVWADIDKRRALWTIPAQKMKVAANGAHVVPLSKQALAILSRLEALGMSSDEDAVFRSLRGKVVGEAACARIIKNLSVRDREAGGNGFVDKEQGGRLMTMHGTARAAFQTWAAEQGYSRDLTEAALHHTKGGNGDAYLRTKYAEQRRQMMQAWANFLFNECPKDWAKFRAK</sequence>
<dbReference type="PANTHER" id="PTHR30629">
    <property type="entry name" value="PROPHAGE INTEGRASE"/>
    <property type="match status" value="1"/>
</dbReference>
<keyword evidence="7" id="KW-1185">Reference proteome</keyword>
<keyword evidence="3" id="KW-0238">DNA-binding</keyword>
<dbReference type="InterPro" id="IPR010998">
    <property type="entry name" value="Integrase_recombinase_N"/>
</dbReference>
<dbReference type="Proteomes" id="UP000266091">
    <property type="component" value="Unassembled WGS sequence"/>
</dbReference>